<dbReference type="KEGG" id="cre:CHLRE_15g637501v5"/>
<dbReference type="ExpressionAtlas" id="A0A2K3CWL2">
    <property type="expression patterns" value="baseline and differential"/>
</dbReference>
<evidence type="ECO:0000313" key="1">
    <source>
        <dbReference type="EMBL" id="PNW72660.1"/>
    </source>
</evidence>
<dbReference type="EMBL" id="CM008976">
    <property type="protein sequence ID" value="PNW72660.1"/>
    <property type="molecule type" value="Genomic_DNA"/>
</dbReference>
<dbReference type="InParanoid" id="A0A2K3CWL2"/>
<accession>A0A2K3CWL2</accession>
<dbReference type="PaxDb" id="3055-EDO97763"/>
<name>A0A2K3CWL2_CHLRE</name>
<keyword evidence="2" id="KW-1185">Reference proteome</keyword>
<dbReference type="RefSeq" id="XP_042916427.1">
    <property type="nucleotide sequence ID" value="XM_043070563.1"/>
</dbReference>
<dbReference type="GeneID" id="5726698"/>
<dbReference type="Gramene" id="PNW72660">
    <property type="protein sequence ID" value="PNW72660"/>
    <property type="gene ID" value="CHLRE_15g637501v5"/>
</dbReference>
<evidence type="ECO:0000313" key="2">
    <source>
        <dbReference type="Proteomes" id="UP000006906"/>
    </source>
</evidence>
<dbReference type="Proteomes" id="UP000006906">
    <property type="component" value="Chromosome 15"/>
</dbReference>
<dbReference type="AlphaFoldDB" id="A0A2K3CWL2"/>
<protein>
    <submittedName>
        <fullName evidence="1">Uncharacterized protein</fullName>
    </submittedName>
</protein>
<reference evidence="1 2" key="1">
    <citation type="journal article" date="2007" name="Science">
        <title>The Chlamydomonas genome reveals the evolution of key animal and plant functions.</title>
        <authorList>
            <person name="Merchant S.S."/>
            <person name="Prochnik S.E."/>
            <person name="Vallon O."/>
            <person name="Harris E.H."/>
            <person name="Karpowicz S.J."/>
            <person name="Witman G.B."/>
            <person name="Terry A."/>
            <person name="Salamov A."/>
            <person name="Fritz-Laylin L.K."/>
            <person name="Marechal-Drouard L."/>
            <person name="Marshall W.F."/>
            <person name="Qu L.H."/>
            <person name="Nelson D.R."/>
            <person name="Sanderfoot A.A."/>
            <person name="Spalding M.H."/>
            <person name="Kapitonov V.V."/>
            <person name="Ren Q."/>
            <person name="Ferris P."/>
            <person name="Lindquist E."/>
            <person name="Shapiro H."/>
            <person name="Lucas S.M."/>
            <person name="Grimwood J."/>
            <person name="Schmutz J."/>
            <person name="Cardol P."/>
            <person name="Cerutti H."/>
            <person name="Chanfreau G."/>
            <person name="Chen C.L."/>
            <person name="Cognat V."/>
            <person name="Croft M.T."/>
            <person name="Dent R."/>
            <person name="Dutcher S."/>
            <person name="Fernandez E."/>
            <person name="Fukuzawa H."/>
            <person name="Gonzalez-Ballester D."/>
            <person name="Gonzalez-Halphen D."/>
            <person name="Hallmann A."/>
            <person name="Hanikenne M."/>
            <person name="Hippler M."/>
            <person name="Inwood W."/>
            <person name="Jabbari K."/>
            <person name="Kalanon M."/>
            <person name="Kuras R."/>
            <person name="Lefebvre P.A."/>
            <person name="Lemaire S.D."/>
            <person name="Lobanov A.V."/>
            <person name="Lohr M."/>
            <person name="Manuell A."/>
            <person name="Meier I."/>
            <person name="Mets L."/>
            <person name="Mittag M."/>
            <person name="Mittelmeier T."/>
            <person name="Moroney J.V."/>
            <person name="Moseley J."/>
            <person name="Napoli C."/>
            <person name="Nedelcu A.M."/>
            <person name="Niyogi K."/>
            <person name="Novoselov S.V."/>
            <person name="Paulsen I.T."/>
            <person name="Pazour G."/>
            <person name="Purton S."/>
            <person name="Ral J.P."/>
            <person name="Riano-Pachon D.M."/>
            <person name="Riekhof W."/>
            <person name="Rymarquis L."/>
            <person name="Schroda M."/>
            <person name="Stern D."/>
            <person name="Umen J."/>
            <person name="Willows R."/>
            <person name="Wilson N."/>
            <person name="Zimmer S.L."/>
            <person name="Allmer J."/>
            <person name="Balk J."/>
            <person name="Bisova K."/>
            <person name="Chen C.J."/>
            <person name="Elias M."/>
            <person name="Gendler K."/>
            <person name="Hauser C."/>
            <person name="Lamb M.R."/>
            <person name="Ledford H."/>
            <person name="Long J.C."/>
            <person name="Minagawa J."/>
            <person name="Page M.D."/>
            <person name="Pan J."/>
            <person name="Pootakham W."/>
            <person name="Roje S."/>
            <person name="Rose A."/>
            <person name="Stahlberg E."/>
            <person name="Terauchi A.M."/>
            <person name="Yang P."/>
            <person name="Ball S."/>
            <person name="Bowler C."/>
            <person name="Dieckmann C.L."/>
            <person name="Gladyshev V.N."/>
            <person name="Green P."/>
            <person name="Jorgensen R."/>
            <person name="Mayfield S."/>
            <person name="Mueller-Roeber B."/>
            <person name="Rajamani S."/>
            <person name="Sayre R.T."/>
            <person name="Brokstein P."/>
            <person name="Dubchak I."/>
            <person name="Goodstein D."/>
            <person name="Hornick L."/>
            <person name="Huang Y.W."/>
            <person name="Jhaveri J."/>
            <person name="Luo Y."/>
            <person name="Martinez D."/>
            <person name="Ngau W.C."/>
            <person name="Otillar B."/>
            <person name="Poliakov A."/>
            <person name="Porter A."/>
            <person name="Szajkowski L."/>
            <person name="Werner G."/>
            <person name="Zhou K."/>
            <person name="Grigoriev I.V."/>
            <person name="Rokhsar D.S."/>
            <person name="Grossman A.R."/>
        </authorList>
    </citation>
    <scope>NUCLEOTIDE SEQUENCE [LARGE SCALE GENOMIC DNA]</scope>
    <source>
        <strain evidence="2">CC-503</strain>
    </source>
</reference>
<proteinExistence type="predicted"/>
<gene>
    <name evidence="1" type="ORF">CHLRE_15g637501v5</name>
</gene>
<organism evidence="1 2">
    <name type="scientific">Chlamydomonas reinhardtii</name>
    <name type="common">Chlamydomonas smithii</name>
    <dbReference type="NCBI Taxonomy" id="3055"/>
    <lineage>
        <taxon>Eukaryota</taxon>
        <taxon>Viridiplantae</taxon>
        <taxon>Chlorophyta</taxon>
        <taxon>core chlorophytes</taxon>
        <taxon>Chlorophyceae</taxon>
        <taxon>CS clade</taxon>
        <taxon>Chlamydomonadales</taxon>
        <taxon>Chlamydomonadaceae</taxon>
        <taxon>Chlamydomonas</taxon>
    </lineage>
</organism>
<sequence>MLRTSGYSVRTLEYGTWGHGGETVGVPCTCLTMGLEGDLEPYIGHSLYQFGVVYIATQVPL</sequence>